<name>A0A9X1IDI8_9PROT</name>
<dbReference type="Proteomes" id="UP001139311">
    <property type="component" value="Unassembled WGS sequence"/>
</dbReference>
<dbReference type="AlphaFoldDB" id="A0A9X1IDI8"/>
<organism evidence="3 4">
    <name type="scientific">Roseicella aerolata</name>
    <dbReference type="NCBI Taxonomy" id="2883479"/>
    <lineage>
        <taxon>Bacteria</taxon>
        <taxon>Pseudomonadati</taxon>
        <taxon>Pseudomonadota</taxon>
        <taxon>Alphaproteobacteria</taxon>
        <taxon>Acetobacterales</taxon>
        <taxon>Roseomonadaceae</taxon>
        <taxon>Roseicella</taxon>
    </lineage>
</organism>
<accession>A0A9X1IDI8</accession>
<dbReference type="Gene3D" id="3.40.190.150">
    <property type="entry name" value="Bordetella uptake gene, domain 1"/>
    <property type="match status" value="1"/>
</dbReference>
<evidence type="ECO:0000313" key="4">
    <source>
        <dbReference type="Proteomes" id="UP001139311"/>
    </source>
</evidence>
<dbReference type="Gene3D" id="3.40.190.10">
    <property type="entry name" value="Periplasmic binding protein-like II"/>
    <property type="match status" value="1"/>
</dbReference>
<comment type="similarity">
    <text evidence="1">Belongs to the UPF0065 (bug) family.</text>
</comment>
<proteinExistence type="inferred from homology"/>
<dbReference type="PANTHER" id="PTHR42928:SF5">
    <property type="entry name" value="BLR1237 PROTEIN"/>
    <property type="match status" value="1"/>
</dbReference>
<dbReference type="PANTHER" id="PTHR42928">
    <property type="entry name" value="TRICARBOXYLATE-BINDING PROTEIN"/>
    <property type="match status" value="1"/>
</dbReference>
<feature type="chain" id="PRO_5040835896" evidence="2">
    <location>
        <begin position="26"/>
        <end position="329"/>
    </location>
</feature>
<dbReference type="SUPFAM" id="SSF53850">
    <property type="entry name" value="Periplasmic binding protein-like II"/>
    <property type="match status" value="1"/>
</dbReference>
<dbReference type="PIRSF" id="PIRSF017082">
    <property type="entry name" value="YflP"/>
    <property type="match status" value="1"/>
</dbReference>
<dbReference type="InterPro" id="IPR005064">
    <property type="entry name" value="BUG"/>
</dbReference>
<reference evidence="3" key="1">
    <citation type="submission" date="2021-10" db="EMBL/GenBank/DDBJ databases">
        <title>Roseicella aerolatum sp. nov., isolated from aerosols of e-waste dismantling site.</title>
        <authorList>
            <person name="Qin T."/>
        </authorList>
    </citation>
    <scope>NUCLEOTIDE SEQUENCE</scope>
    <source>
        <strain evidence="3">GB24</strain>
    </source>
</reference>
<dbReference type="InterPro" id="IPR042100">
    <property type="entry name" value="Bug_dom1"/>
</dbReference>
<keyword evidence="4" id="KW-1185">Reference proteome</keyword>
<dbReference type="EMBL" id="JAJAQI010000010">
    <property type="protein sequence ID" value="MCB4821733.1"/>
    <property type="molecule type" value="Genomic_DNA"/>
</dbReference>
<protein>
    <submittedName>
        <fullName evidence="3">Tripartite tricarboxylate transporter substrate binding protein</fullName>
    </submittedName>
</protein>
<evidence type="ECO:0000256" key="1">
    <source>
        <dbReference type="ARBA" id="ARBA00006987"/>
    </source>
</evidence>
<sequence>MHRRSLLSLAAAGGAAALLPAGARAQAQPAWPTQPVRLVVPFAAGGPTDVPARLFADELSKVLPQRVVVENRTGAGVVVGTEAVAKAPKDGHTLLYNTIAHSVLRALFPRLPFDPITDFQPVALLGIIPMVLLVNKDLPAQTLQELVALYRANPGRYDYGSSGIGGAVHLATELLLARAGGLQVNHVPYRGSAAGMPDLLSGRLSMFIDVAAGGLPYHQRGEARALGISADRRLPQAPDIPTFAEAGITGAESYTWHMVLAPAGTPAPVVQAINAAFNQAAAQEHVRRRLTDLTMTVRSDTTPETATRWLMDEIEKWEGTIRQAGIRVE</sequence>
<gene>
    <name evidence="3" type="ORF">LHA35_08315</name>
</gene>
<comment type="caution">
    <text evidence="3">The sequence shown here is derived from an EMBL/GenBank/DDBJ whole genome shotgun (WGS) entry which is preliminary data.</text>
</comment>
<dbReference type="InterPro" id="IPR006311">
    <property type="entry name" value="TAT_signal"/>
</dbReference>
<keyword evidence="2" id="KW-0732">Signal</keyword>
<evidence type="ECO:0000313" key="3">
    <source>
        <dbReference type="EMBL" id="MCB4821733.1"/>
    </source>
</evidence>
<dbReference type="PROSITE" id="PS51318">
    <property type="entry name" value="TAT"/>
    <property type="match status" value="1"/>
</dbReference>
<dbReference type="Pfam" id="PF03401">
    <property type="entry name" value="TctC"/>
    <property type="match status" value="1"/>
</dbReference>
<feature type="signal peptide" evidence="2">
    <location>
        <begin position="1"/>
        <end position="25"/>
    </location>
</feature>
<dbReference type="RefSeq" id="WP_226606904.1">
    <property type="nucleotide sequence ID" value="NZ_JAJAQI010000010.1"/>
</dbReference>
<evidence type="ECO:0000256" key="2">
    <source>
        <dbReference type="SAM" id="SignalP"/>
    </source>
</evidence>